<evidence type="ECO:0000256" key="1">
    <source>
        <dbReference type="ARBA" id="ARBA00001913"/>
    </source>
</evidence>
<dbReference type="GO" id="GO:0005788">
    <property type="term" value="C:endoplasmic reticulum lumen"/>
    <property type="evidence" value="ECO:0007669"/>
    <property type="project" value="UniProtKB-SubCell"/>
</dbReference>
<dbReference type="Pfam" id="PF18402">
    <property type="entry name" value="Thioredoxin_14"/>
    <property type="match status" value="1"/>
</dbReference>
<comment type="caution">
    <text evidence="15">The sequence shown here is derived from an EMBL/GenBank/DDBJ whole genome shotgun (WGS) entry which is preliminary data.</text>
</comment>
<dbReference type="Pfam" id="PF18400">
    <property type="entry name" value="Thioredoxin_12"/>
    <property type="match status" value="1"/>
</dbReference>
<keyword evidence="16" id="KW-1185">Reference proteome</keyword>
<gene>
    <name evidence="15" type="ORF">CYY_007511</name>
</gene>
<dbReference type="Proteomes" id="UP000695562">
    <property type="component" value="Unassembled WGS sequence"/>
</dbReference>
<dbReference type="InterPro" id="IPR029044">
    <property type="entry name" value="Nucleotide-diphossugar_trans"/>
</dbReference>
<evidence type="ECO:0000259" key="14">
    <source>
        <dbReference type="Pfam" id="PF18404"/>
    </source>
</evidence>
<evidence type="ECO:0000256" key="3">
    <source>
        <dbReference type="ARBA" id="ARBA00004922"/>
    </source>
</evidence>
<evidence type="ECO:0000259" key="12">
    <source>
        <dbReference type="Pfam" id="PF18402"/>
    </source>
</evidence>
<dbReference type="GO" id="GO:0051082">
    <property type="term" value="F:unfolded protein binding"/>
    <property type="evidence" value="ECO:0007669"/>
    <property type="project" value="TreeGrafter"/>
</dbReference>
<evidence type="ECO:0000313" key="15">
    <source>
        <dbReference type="EMBL" id="KAF2071176.1"/>
    </source>
</evidence>
<evidence type="ECO:0000256" key="2">
    <source>
        <dbReference type="ARBA" id="ARBA00004319"/>
    </source>
</evidence>
<dbReference type="GO" id="GO:0003980">
    <property type="term" value="F:UDP-glucose:glycoprotein glucosyltransferase activity"/>
    <property type="evidence" value="ECO:0007669"/>
    <property type="project" value="InterPro"/>
</dbReference>
<comment type="cofactor">
    <cofactor evidence="1">
        <name>Ca(2+)</name>
        <dbReference type="ChEBI" id="CHEBI:29108"/>
    </cofactor>
</comment>
<keyword evidence="7" id="KW-0256">Endoplasmic reticulum</keyword>
<dbReference type="InterPro" id="IPR040525">
    <property type="entry name" value="UGGT_TRXL_4"/>
</dbReference>
<dbReference type="Gene3D" id="3.90.550.10">
    <property type="entry name" value="Spore Coat Polysaccharide Biosynthesis Protein SpsA, Chain A"/>
    <property type="match status" value="1"/>
</dbReference>
<dbReference type="CDD" id="cd06432">
    <property type="entry name" value="GT8_HUGT1_C_like"/>
    <property type="match status" value="1"/>
</dbReference>
<evidence type="ECO:0000259" key="13">
    <source>
        <dbReference type="Pfam" id="PF18403"/>
    </source>
</evidence>
<evidence type="ECO:0008006" key="17">
    <source>
        <dbReference type="Google" id="ProtNLM"/>
    </source>
</evidence>
<comment type="pathway">
    <text evidence="3">Protein modification; protein glycosylation.</text>
</comment>
<evidence type="ECO:0000259" key="11">
    <source>
        <dbReference type="Pfam" id="PF18401"/>
    </source>
</evidence>
<keyword evidence="6 9" id="KW-0732">Signal</keyword>
<evidence type="ECO:0000256" key="6">
    <source>
        <dbReference type="ARBA" id="ARBA00022729"/>
    </source>
</evidence>
<sequence length="1605" mass="181226">MRNTSLKSSPLSVMKMICIVFVIVCSLASFVCANEPSAIESSKVIQISMLSNWENTPLYLEAGEFLQEQDSTLFWNFIDEYIKHVNKDSNEKEQYDGIFKTLDIITSGYPEAKRALLKDMLSIRLSLRYYTAKVETMRQVVKSKLVDKDLLDTGIIQYNNKYLKDVSMVPLEMSITNLKPSEDQQTISMDSYEFDHIYPGNVNPVEMVDGVKKEVPVVVLYTNILSEHFKTSHNTLKYLARFGKIRYIIRYIVSDSTEKVHLQGYGFDLAIKNLEYKVMDDSAIKKDIKDGGESKTVVTIPDEDVKGFNFHKLQKRKPELTSKLSTFRSYLMAKSQESAELKVWEMKDLGVQTAQKISTSMDPLRSLKYINQNFPSIVQSLARTAVNESLRTIIESVQKTIPSTETTFLLNGLAVEIDSLNPIELSKILFKELECTSSIQGLGVSALSVQKMIAATADSIPLRFNLLPDKDEADIFVYLNNLETDYTYTSKWVKSIAALGASVGKPDDLFIAKNLMTTVLILDMADENSLALISELQNMIHTLVPTRFAIVLKTSRPADAPAEASDPADIAKIFLALRKSSLGNRGAMFFFSALSYFKRVYSPSGHVTINIIHSAFQAVLNQMGGNLRNLQQVLASTEYDEMFAKSNQYVSRLGLDSSLPQLFINGRVIATNTRSMGTTLPIALFDEFEQLKPLYKSGEISDTTQDYFSAILGSKHWAEIGNPLLTQFSVEIGQTGVQQVYKRLSSASNSLTKEKESSNIIKELVYFSHPESKGDQELLSVIVVGDFDQTKTQQIALQLLKKVAASPESKTRVALLPTAIDQLPSSHSIGKLLSITKKYKKQLVLSEVIRVLEAAISTGRKWSGIQSIIQDLSIKIERNDVWVSQSDNVFSLSSSIAKNYLDINVSLLEPVQLLLNGRVIEPQFEDVSAFVKESFAIQETIELLKAKSIQDILLQDSQVAKEQIPTLISNIRSLLGYYVDTGASRAKIPRSIPVSFTHAPANYENTPIRMTLLINPLSKVAQSLVPIVQKFSDKMNIAVDVILNPPTQVSDMPMKNYYSYVINLDSEFDKKTGEFISIPEGFITGLPESRVLTFAIDVPSSWLVQPIVAKYDLDNIRLKDLGEESVLEAVFELENIVIEGSCTDAYGQPPAGLELVLQPVATKSRVPQDTIVMSNVGYYQLKSNPGLWRLEIAQGRSSEIMSILDRATNKPIEYTEISVDSLYQGVRKLHVVRKPGQENKPILAPVGEVDKKKAAAAAAEAEKAKESDGFFSGLFGGGKKQDAVAKKEQKETIHIFSVASGHLYERFLKIMMLSVIKNTESPVKFWFLKNYLSPNFKEFIPKMAAEYGFEYELVTYKWPWWLRKQTEKQRIIWSYKILFLDVLFPLNIPKIIFVDADQVVRTDMKELWDMDLQGASLGYTPFCDSNTETEGFRFWKTGYWRDHLRGRPYHISALYVVDLMRFRKLSAGDHLRSTYDQLSRDANSLANLDQDLPNYLQHHVRIHSLPQEWLWCETWCDQKSKGKAKTIDLCNNPLTKTPKLENAVRIIDEWTSLDNEAKQLSEKFEPIIEKEQAEIIQQDEPKRIKNNEYIEDILGTINDAQKDLF</sequence>
<evidence type="ECO:0000313" key="16">
    <source>
        <dbReference type="Proteomes" id="UP000695562"/>
    </source>
</evidence>
<keyword evidence="8" id="KW-0325">Glycoprotein</keyword>
<dbReference type="InterPro" id="IPR040692">
    <property type="entry name" value="UGGT_TRXL_3"/>
</dbReference>
<organism evidence="15 16">
    <name type="scientific">Polysphondylium violaceum</name>
    <dbReference type="NCBI Taxonomy" id="133409"/>
    <lineage>
        <taxon>Eukaryota</taxon>
        <taxon>Amoebozoa</taxon>
        <taxon>Evosea</taxon>
        <taxon>Eumycetozoa</taxon>
        <taxon>Dictyostelia</taxon>
        <taxon>Dictyosteliales</taxon>
        <taxon>Dictyosteliaceae</taxon>
        <taxon>Polysphondylium</taxon>
    </lineage>
</organism>
<accession>A0A8J4UQU6</accession>
<dbReference type="GO" id="GO:0036503">
    <property type="term" value="P:ERAD pathway"/>
    <property type="evidence" value="ECO:0007669"/>
    <property type="project" value="TreeGrafter"/>
</dbReference>
<name>A0A8J4UQU6_9MYCE</name>
<evidence type="ECO:0000256" key="4">
    <source>
        <dbReference type="ARBA" id="ARBA00006351"/>
    </source>
</evidence>
<dbReference type="Pfam" id="PF06427">
    <property type="entry name" value="UDP-g_GGTase"/>
    <property type="match status" value="1"/>
</dbReference>
<dbReference type="PANTHER" id="PTHR11226">
    <property type="entry name" value="UDP-GLUCOSE GLYCOPROTEIN:GLUCOSYLTRANSFERASE"/>
    <property type="match status" value="1"/>
</dbReference>
<evidence type="ECO:0000256" key="8">
    <source>
        <dbReference type="ARBA" id="ARBA00023180"/>
    </source>
</evidence>
<dbReference type="Pfam" id="PF18404">
    <property type="entry name" value="Glyco_transf_24"/>
    <property type="match status" value="1"/>
</dbReference>
<proteinExistence type="inferred from homology"/>
<feature type="chain" id="PRO_5035220523" description="Glycosyltransferase" evidence="9">
    <location>
        <begin position="34"/>
        <end position="1605"/>
    </location>
</feature>
<feature type="domain" description="UGGT thioredoxin-like" evidence="12">
    <location>
        <begin position="470"/>
        <end position="708"/>
    </location>
</feature>
<dbReference type="UniPathway" id="UPA00378"/>
<dbReference type="InterPro" id="IPR040693">
    <property type="entry name" value="UGGT_TRXL_1"/>
</dbReference>
<dbReference type="InterPro" id="IPR040694">
    <property type="entry name" value="UGGT_TRXL_2"/>
</dbReference>
<comment type="subcellular location">
    <subcellularLocation>
        <location evidence="2">Endoplasmic reticulum lumen</location>
    </subcellularLocation>
</comment>
<evidence type="ECO:0000256" key="5">
    <source>
        <dbReference type="ARBA" id="ARBA00022679"/>
    </source>
</evidence>
<protein>
    <recommendedName>
        <fullName evidence="17">Glycosyltransferase</fullName>
    </recommendedName>
</protein>
<dbReference type="InterPro" id="IPR040497">
    <property type="entry name" value="Glyco_transf_24"/>
</dbReference>
<feature type="domain" description="UDP-glucose:glycoprotein glucosyltransferase thioredoxin-like" evidence="13">
    <location>
        <begin position="755"/>
        <end position="975"/>
    </location>
</feature>
<feature type="domain" description="UGGT thioredoxin-like" evidence="11">
    <location>
        <begin position="336"/>
        <end position="454"/>
    </location>
</feature>
<dbReference type="SUPFAM" id="SSF53448">
    <property type="entry name" value="Nucleotide-diphospho-sugar transferases"/>
    <property type="match status" value="1"/>
</dbReference>
<keyword evidence="5" id="KW-0808">Transferase</keyword>
<dbReference type="OrthoDB" id="27683at2759"/>
<comment type="similarity">
    <text evidence="4">Belongs to the glycosyltransferase 8 family.</text>
</comment>
<reference evidence="15" key="1">
    <citation type="submission" date="2020-01" db="EMBL/GenBank/DDBJ databases">
        <title>Development of genomics and gene disruption for Polysphondylium violaceum indicates a role for the polyketide synthase stlB in stalk morphogenesis.</title>
        <authorList>
            <person name="Narita B."/>
            <person name="Kawabe Y."/>
            <person name="Kin K."/>
            <person name="Saito T."/>
            <person name="Gibbs R."/>
            <person name="Kuspa A."/>
            <person name="Muzny D."/>
            <person name="Queller D."/>
            <person name="Richards S."/>
            <person name="Strassman J."/>
            <person name="Sucgang R."/>
            <person name="Worley K."/>
            <person name="Schaap P."/>
        </authorList>
    </citation>
    <scope>NUCLEOTIDE SEQUENCE</scope>
    <source>
        <strain evidence="15">QSvi11</strain>
    </source>
</reference>
<evidence type="ECO:0000256" key="9">
    <source>
        <dbReference type="SAM" id="SignalP"/>
    </source>
</evidence>
<feature type="domain" description="UGGT thioredoxin-like" evidence="10">
    <location>
        <begin position="55"/>
        <end position="258"/>
    </location>
</feature>
<dbReference type="EMBL" id="AJWJ01000405">
    <property type="protein sequence ID" value="KAF2071176.1"/>
    <property type="molecule type" value="Genomic_DNA"/>
</dbReference>
<dbReference type="PANTHER" id="PTHR11226:SF0">
    <property type="entry name" value="UDP-GLUCOSE:GLYCOPROTEIN GLUCOSYLTRANSFERASE"/>
    <property type="match status" value="1"/>
</dbReference>
<dbReference type="Pfam" id="PF18403">
    <property type="entry name" value="Thioredoxin_15"/>
    <property type="match status" value="1"/>
</dbReference>
<dbReference type="GO" id="GO:0018279">
    <property type="term" value="P:protein N-linked glycosylation via asparagine"/>
    <property type="evidence" value="ECO:0007669"/>
    <property type="project" value="TreeGrafter"/>
</dbReference>
<evidence type="ECO:0000256" key="7">
    <source>
        <dbReference type="ARBA" id="ARBA00022824"/>
    </source>
</evidence>
<evidence type="ECO:0000259" key="10">
    <source>
        <dbReference type="Pfam" id="PF18400"/>
    </source>
</evidence>
<feature type="signal peptide" evidence="9">
    <location>
        <begin position="1"/>
        <end position="33"/>
    </location>
</feature>
<dbReference type="Pfam" id="PF18401">
    <property type="entry name" value="Thioredoxin_13"/>
    <property type="match status" value="1"/>
</dbReference>
<dbReference type="InterPro" id="IPR009448">
    <property type="entry name" value="UDP-g_GGtrans"/>
</dbReference>
<feature type="domain" description="Glucosyltransferase 24 catalytic" evidence="14">
    <location>
        <begin position="1293"/>
        <end position="1560"/>
    </location>
</feature>